<dbReference type="InterPro" id="IPR036890">
    <property type="entry name" value="HATPase_C_sf"/>
</dbReference>
<dbReference type="Pfam" id="PF00512">
    <property type="entry name" value="HisKA"/>
    <property type="match status" value="1"/>
</dbReference>
<dbReference type="SUPFAM" id="SSF55781">
    <property type="entry name" value="GAF domain-like"/>
    <property type="match status" value="2"/>
</dbReference>
<dbReference type="InterPro" id="IPR036097">
    <property type="entry name" value="HisK_dim/P_sf"/>
</dbReference>
<evidence type="ECO:0000256" key="2">
    <source>
        <dbReference type="ARBA" id="ARBA00012438"/>
    </source>
</evidence>
<dbReference type="PROSITE" id="PS50110">
    <property type="entry name" value="RESPONSE_REGULATORY"/>
    <property type="match status" value="1"/>
</dbReference>
<dbReference type="Gene3D" id="1.10.287.130">
    <property type="match status" value="1"/>
</dbReference>
<keyword evidence="4" id="KW-0808">Transferase</keyword>
<dbReference type="InterPro" id="IPR003018">
    <property type="entry name" value="GAF"/>
</dbReference>
<dbReference type="Pfam" id="PF02518">
    <property type="entry name" value="HATPase_c"/>
    <property type="match status" value="1"/>
</dbReference>
<dbReference type="CDD" id="cd00156">
    <property type="entry name" value="REC"/>
    <property type="match status" value="1"/>
</dbReference>
<dbReference type="SMART" id="SM00065">
    <property type="entry name" value="GAF"/>
    <property type="match status" value="2"/>
</dbReference>
<dbReference type="InterPro" id="IPR029016">
    <property type="entry name" value="GAF-like_dom_sf"/>
</dbReference>
<protein>
    <recommendedName>
        <fullName evidence="2">histidine kinase</fullName>
        <ecNumber evidence="2">2.7.13.3</ecNumber>
    </recommendedName>
</protein>
<evidence type="ECO:0000256" key="7">
    <source>
        <dbReference type="PROSITE-ProRule" id="PRU00169"/>
    </source>
</evidence>
<keyword evidence="8" id="KW-0175">Coiled coil</keyword>
<sequence length="612" mass="67006">MPGEDGIEFLKTVRAEYPDIPFILFTGKGSETIASEAISAGVTDYLQKESGPEQYTVLANRIANAVDRYDAQRKLEQLRERTRELMYTETVEETANCAVTAADNIIGAPLSGVNLANDAETRLEPVASAATVPELFDSLPVFERDASPGSTDALAWEVVDNGESVCIDSLPASDRLTEASPAESAILHPLGDRGLFVVSSPEKDAFSETDNRLVEVLANYLEVALDRVEREQTLRTRQRRLEMLHEATRKLVRADSEQEIAEHVVDAAENVLDFSIVSVRLYDEQAGGLVPTAMSAIVPEILPERTVFTPEGRNLNWVAFEAGEVRVYDDIEELKYAVDQDTGVRSLMHLPIGEFGTIAVGDTTPGVFDETDEFLARILATAAETALQDQQQKTKLQDRRDELARQNDQLDEFASVISHDLRNPLNVAGLQLELAQDECDSGHLDAVAQAHERMDVLIEDLLTMARQGEHIGEMEPVALGELVERCWRTVDTAAATIDTVDTARIQADRNRLQQLLENLVRNAVEHGGDDVTVSVGILEGRGFYIADDGAGIEESDRKTVFETGYSTSDEGTGFGLGIVKQVVVAHGWEIAVTESADGGARFEVTGVEFVTD</sequence>
<dbReference type="InterPro" id="IPR005467">
    <property type="entry name" value="His_kinase_dom"/>
</dbReference>
<organism evidence="11 12">
    <name type="scientific">Halovenus aranensis</name>
    <dbReference type="NCBI Taxonomy" id="890420"/>
    <lineage>
        <taxon>Archaea</taxon>
        <taxon>Methanobacteriati</taxon>
        <taxon>Methanobacteriota</taxon>
        <taxon>Stenosarchaea group</taxon>
        <taxon>Halobacteria</taxon>
        <taxon>Halobacteriales</taxon>
        <taxon>Haloarculaceae</taxon>
        <taxon>Halovenus</taxon>
    </lineage>
</organism>
<dbReference type="PANTHER" id="PTHR43711">
    <property type="entry name" value="TWO-COMPONENT HISTIDINE KINASE"/>
    <property type="match status" value="1"/>
</dbReference>
<dbReference type="Gene3D" id="3.30.565.10">
    <property type="entry name" value="Histidine kinase-like ATPase, C-terminal domain"/>
    <property type="match status" value="1"/>
</dbReference>
<comment type="caution">
    <text evidence="7">Lacks conserved residue(s) required for the propagation of feature annotation.</text>
</comment>
<feature type="coiled-coil region" evidence="8">
    <location>
        <begin position="386"/>
        <end position="413"/>
    </location>
</feature>
<dbReference type="Pfam" id="PF00072">
    <property type="entry name" value="Response_reg"/>
    <property type="match status" value="1"/>
</dbReference>
<dbReference type="AlphaFoldDB" id="A0A1G8S3H0"/>
<comment type="catalytic activity">
    <reaction evidence="1">
        <text>ATP + protein L-histidine = ADP + protein N-phospho-L-histidine.</text>
        <dbReference type="EC" id="2.7.13.3"/>
    </reaction>
</comment>
<keyword evidence="6" id="KW-0902">Two-component regulatory system</keyword>
<dbReference type="PRINTS" id="PR00344">
    <property type="entry name" value="BCTRLSENSOR"/>
</dbReference>
<dbReference type="Pfam" id="PF13185">
    <property type="entry name" value="GAF_2"/>
    <property type="match status" value="2"/>
</dbReference>
<dbReference type="CDD" id="cd00082">
    <property type="entry name" value="HisKA"/>
    <property type="match status" value="1"/>
</dbReference>
<gene>
    <name evidence="11" type="ORF">SAMN05216226_101261</name>
</gene>
<evidence type="ECO:0000256" key="3">
    <source>
        <dbReference type="ARBA" id="ARBA00022553"/>
    </source>
</evidence>
<dbReference type="InterPro" id="IPR004358">
    <property type="entry name" value="Sig_transdc_His_kin-like_C"/>
</dbReference>
<dbReference type="Gene3D" id="3.40.50.2300">
    <property type="match status" value="1"/>
</dbReference>
<dbReference type="GO" id="GO:0000155">
    <property type="term" value="F:phosphorelay sensor kinase activity"/>
    <property type="evidence" value="ECO:0007669"/>
    <property type="project" value="InterPro"/>
</dbReference>
<dbReference type="PANTHER" id="PTHR43711:SF1">
    <property type="entry name" value="HISTIDINE KINASE 1"/>
    <property type="match status" value="1"/>
</dbReference>
<dbReference type="SMART" id="SM00388">
    <property type="entry name" value="HisKA"/>
    <property type="match status" value="1"/>
</dbReference>
<accession>A0A1G8S3H0</accession>
<dbReference type="STRING" id="890420.SAMN05216226_101261"/>
<proteinExistence type="predicted"/>
<evidence type="ECO:0000256" key="4">
    <source>
        <dbReference type="ARBA" id="ARBA00022679"/>
    </source>
</evidence>
<dbReference type="EMBL" id="FNFC01000001">
    <property type="protein sequence ID" value="SDJ23701.1"/>
    <property type="molecule type" value="Genomic_DNA"/>
</dbReference>
<keyword evidence="5 11" id="KW-0418">Kinase</keyword>
<evidence type="ECO:0000256" key="8">
    <source>
        <dbReference type="SAM" id="Coils"/>
    </source>
</evidence>
<dbReference type="SUPFAM" id="SSF52172">
    <property type="entry name" value="CheY-like"/>
    <property type="match status" value="1"/>
</dbReference>
<dbReference type="SMART" id="SM00387">
    <property type="entry name" value="HATPase_c"/>
    <property type="match status" value="1"/>
</dbReference>
<dbReference type="SUPFAM" id="SSF55874">
    <property type="entry name" value="ATPase domain of HSP90 chaperone/DNA topoisomerase II/histidine kinase"/>
    <property type="match status" value="1"/>
</dbReference>
<feature type="domain" description="Response regulatory" evidence="10">
    <location>
        <begin position="1"/>
        <end position="63"/>
    </location>
</feature>
<dbReference type="InterPro" id="IPR003661">
    <property type="entry name" value="HisK_dim/P_dom"/>
</dbReference>
<dbReference type="InterPro" id="IPR001789">
    <property type="entry name" value="Sig_transdc_resp-reg_receiver"/>
</dbReference>
<reference evidence="11 12" key="1">
    <citation type="submission" date="2016-10" db="EMBL/GenBank/DDBJ databases">
        <authorList>
            <person name="de Groot N.N."/>
        </authorList>
    </citation>
    <scope>NUCLEOTIDE SEQUENCE [LARGE SCALE GENOMIC DNA]</scope>
    <source>
        <strain evidence="11 12">IBRC-M10015</strain>
    </source>
</reference>
<feature type="domain" description="Histidine kinase" evidence="9">
    <location>
        <begin position="416"/>
        <end position="605"/>
    </location>
</feature>
<dbReference type="Proteomes" id="UP000198856">
    <property type="component" value="Unassembled WGS sequence"/>
</dbReference>
<evidence type="ECO:0000256" key="6">
    <source>
        <dbReference type="ARBA" id="ARBA00023012"/>
    </source>
</evidence>
<keyword evidence="3" id="KW-0597">Phosphoprotein</keyword>
<evidence type="ECO:0000313" key="11">
    <source>
        <dbReference type="EMBL" id="SDJ23701.1"/>
    </source>
</evidence>
<dbReference type="EC" id="2.7.13.3" evidence="2"/>
<dbReference type="Gene3D" id="3.30.450.40">
    <property type="match status" value="2"/>
</dbReference>
<keyword evidence="12" id="KW-1185">Reference proteome</keyword>
<dbReference type="SUPFAM" id="SSF47384">
    <property type="entry name" value="Homodimeric domain of signal transducing histidine kinase"/>
    <property type="match status" value="1"/>
</dbReference>
<name>A0A1G8S3H0_9EURY</name>
<evidence type="ECO:0000256" key="1">
    <source>
        <dbReference type="ARBA" id="ARBA00000085"/>
    </source>
</evidence>
<dbReference type="InterPro" id="IPR050736">
    <property type="entry name" value="Sensor_HK_Regulatory"/>
</dbReference>
<evidence type="ECO:0000259" key="10">
    <source>
        <dbReference type="PROSITE" id="PS50110"/>
    </source>
</evidence>
<dbReference type="InterPro" id="IPR011006">
    <property type="entry name" value="CheY-like_superfamily"/>
</dbReference>
<evidence type="ECO:0000256" key="5">
    <source>
        <dbReference type="ARBA" id="ARBA00022777"/>
    </source>
</evidence>
<evidence type="ECO:0000313" key="12">
    <source>
        <dbReference type="Proteomes" id="UP000198856"/>
    </source>
</evidence>
<dbReference type="PROSITE" id="PS50109">
    <property type="entry name" value="HIS_KIN"/>
    <property type="match status" value="1"/>
</dbReference>
<evidence type="ECO:0000259" key="9">
    <source>
        <dbReference type="PROSITE" id="PS50109"/>
    </source>
</evidence>
<dbReference type="InterPro" id="IPR003594">
    <property type="entry name" value="HATPase_dom"/>
</dbReference>